<name>A0A0J8JHL6_9ALTE</name>
<dbReference type="Gene3D" id="3.40.1260.10">
    <property type="entry name" value="DsrEFH-like"/>
    <property type="match status" value="1"/>
</dbReference>
<proteinExistence type="predicted"/>
<comment type="caution">
    <text evidence="1">The sequence shown here is derived from an EMBL/GenBank/DDBJ whole genome shotgun (WGS) entry which is preliminary data.</text>
</comment>
<accession>A0A0J8JHL6</accession>
<evidence type="ECO:0008006" key="3">
    <source>
        <dbReference type="Google" id="ProtNLM"/>
    </source>
</evidence>
<dbReference type="SUPFAM" id="SSF75169">
    <property type="entry name" value="DsrEFH-like"/>
    <property type="match status" value="1"/>
</dbReference>
<dbReference type="Proteomes" id="UP000037600">
    <property type="component" value="Unassembled WGS sequence"/>
</dbReference>
<dbReference type="GO" id="GO:0005737">
    <property type="term" value="C:cytoplasm"/>
    <property type="evidence" value="ECO:0007669"/>
    <property type="project" value="InterPro"/>
</dbReference>
<dbReference type="GO" id="GO:0002143">
    <property type="term" value="P:tRNA wobble position uridine thiolation"/>
    <property type="evidence" value="ECO:0007669"/>
    <property type="project" value="InterPro"/>
</dbReference>
<dbReference type="InterPro" id="IPR007215">
    <property type="entry name" value="Sulphur_relay_TusB/DsrH"/>
</dbReference>
<reference evidence="1 2" key="1">
    <citation type="submission" date="2015-04" db="EMBL/GenBank/DDBJ databases">
        <title>Draft Genome Sequence of the Novel Agar-Digesting Marine Bacterium Q1.</title>
        <authorList>
            <person name="Li Y."/>
            <person name="Li D."/>
            <person name="Chen G."/>
            <person name="Du Z."/>
        </authorList>
    </citation>
    <scope>NUCLEOTIDE SEQUENCE [LARGE SCALE GENOMIC DNA]</scope>
    <source>
        <strain evidence="1 2">Q1</strain>
    </source>
</reference>
<protein>
    <recommendedName>
        <fullName evidence="3">Sulfur relay protein TusB</fullName>
    </recommendedName>
</protein>
<gene>
    <name evidence="1" type="ORF">XM47_16995</name>
</gene>
<evidence type="ECO:0000313" key="1">
    <source>
        <dbReference type="EMBL" id="KMT63926.1"/>
    </source>
</evidence>
<sequence length="65" mass="7425">MGPNDEVLLAQDGIYNQLALKQQVHYLAEDATARGVSNRLVNKTAINYEQFVELTLKHSRIIKWV</sequence>
<dbReference type="STRING" id="1513271.XM47_16995"/>
<organism evidence="1 2">
    <name type="scientific">Catenovulum maritimum</name>
    <dbReference type="NCBI Taxonomy" id="1513271"/>
    <lineage>
        <taxon>Bacteria</taxon>
        <taxon>Pseudomonadati</taxon>
        <taxon>Pseudomonadota</taxon>
        <taxon>Gammaproteobacteria</taxon>
        <taxon>Alteromonadales</taxon>
        <taxon>Alteromonadaceae</taxon>
        <taxon>Catenovulum</taxon>
    </lineage>
</organism>
<dbReference type="Pfam" id="PF04077">
    <property type="entry name" value="DsrH"/>
    <property type="match status" value="1"/>
</dbReference>
<evidence type="ECO:0000313" key="2">
    <source>
        <dbReference type="Proteomes" id="UP000037600"/>
    </source>
</evidence>
<dbReference type="AlphaFoldDB" id="A0A0J8JHL6"/>
<dbReference type="InterPro" id="IPR027396">
    <property type="entry name" value="DsrEFH-like"/>
</dbReference>
<dbReference type="EMBL" id="LAZL01000036">
    <property type="protein sequence ID" value="KMT63926.1"/>
    <property type="molecule type" value="Genomic_DNA"/>
</dbReference>
<keyword evidence="2" id="KW-1185">Reference proteome</keyword>